<keyword evidence="3" id="KW-1185">Reference proteome</keyword>
<reference evidence="2" key="1">
    <citation type="submission" date="2016-11" db="EMBL/GenBank/DDBJ databases">
        <title>The genome of Nicotiana attenuata.</title>
        <authorList>
            <person name="Xu S."/>
            <person name="Brockmoeller T."/>
            <person name="Gaquerel E."/>
            <person name="Navarro A."/>
            <person name="Kuhl H."/>
            <person name="Gase K."/>
            <person name="Ling Z."/>
            <person name="Zhou W."/>
            <person name="Kreitzer C."/>
            <person name="Stanke M."/>
            <person name="Tang H."/>
            <person name="Lyons E."/>
            <person name="Pandey P."/>
            <person name="Pandey S.P."/>
            <person name="Timmermann B."/>
            <person name="Baldwin I.T."/>
        </authorList>
    </citation>
    <scope>NUCLEOTIDE SEQUENCE [LARGE SCALE GENOMIC DNA]</scope>
    <source>
        <strain evidence="2">UT</strain>
    </source>
</reference>
<organism evidence="2 3">
    <name type="scientific">Nicotiana attenuata</name>
    <name type="common">Coyote tobacco</name>
    <dbReference type="NCBI Taxonomy" id="49451"/>
    <lineage>
        <taxon>Eukaryota</taxon>
        <taxon>Viridiplantae</taxon>
        <taxon>Streptophyta</taxon>
        <taxon>Embryophyta</taxon>
        <taxon>Tracheophyta</taxon>
        <taxon>Spermatophyta</taxon>
        <taxon>Magnoliopsida</taxon>
        <taxon>eudicotyledons</taxon>
        <taxon>Gunneridae</taxon>
        <taxon>Pentapetalae</taxon>
        <taxon>asterids</taxon>
        <taxon>lamiids</taxon>
        <taxon>Solanales</taxon>
        <taxon>Solanaceae</taxon>
        <taxon>Nicotianoideae</taxon>
        <taxon>Nicotianeae</taxon>
        <taxon>Nicotiana</taxon>
    </lineage>
</organism>
<sequence>MEQARDIPAITALARLNSTLQSNPSDTKNTGTTEAVAVRKALGGQVADGDVTGANNVNDPRDKAGKPAGLKKVVHVTKEPKVIEAGALIKASAAHDAGARTDGLEPDDPGARTDGLEAATVNFIDMEGN</sequence>
<dbReference type="EMBL" id="MJEQ01003026">
    <property type="protein sequence ID" value="OIT25693.1"/>
    <property type="molecule type" value="Genomic_DNA"/>
</dbReference>
<proteinExistence type="predicted"/>
<dbReference type="Proteomes" id="UP000187609">
    <property type="component" value="Unassembled WGS sequence"/>
</dbReference>
<evidence type="ECO:0000313" key="2">
    <source>
        <dbReference type="EMBL" id="OIT25693.1"/>
    </source>
</evidence>
<feature type="region of interest" description="Disordered" evidence="1">
    <location>
        <begin position="43"/>
        <end position="67"/>
    </location>
</feature>
<name>A0A1J6K6N2_NICAT</name>
<accession>A0A1J6K6N2</accession>
<protein>
    <submittedName>
        <fullName evidence="2">Uncharacterized protein</fullName>
    </submittedName>
</protein>
<comment type="caution">
    <text evidence="2">The sequence shown here is derived from an EMBL/GenBank/DDBJ whole genome shotgun (WGS) entry which is preliminary data.</text>
</comment>
<dbReference type="AlphaFoldDB" id="A0A1J6K6N2"/>
<evidence type="ECO:0000256" key="1">
    <source>
        <dbReference type="SAM" id="MobiDB-lite"/>
    </source>
</evidence>
<evidence type="ECO:0000313" key="3">
    <source>
        <dbReference type="Proteomes" id="UP000187609"/>
    </source>
</evidence>
<feature type="compositionally biased region" description="Basic and acidic residues" evidence="1">
    <location>
        <begin position="97"/>
        <end position="115"/>
    </location>
</feature>
<gene>
    <name evidence="2" type="ORF">A4A49_28974</name>
</gene>
<dbReference type="Gramene" id="OIT25693">
    <property type="protein sequence ID" value="OIT25693"/>
    <property type="gene ID" value="A4A49_28974"/>
</dbReference>
<feature type="region of interest" description="Disordered" evidence="1">
    <location>
        <begin position="92"/>
        <end position="115"/>
    </location>
</feature>